<sequence>MVPQPTTPGVSLPSGQGHLPSPIVTEVTSLEFLKAGLAGRIPPPLSGTNHAEGPPAVFHQAVQVLLEEILSIPSAGWGVTGVGKSSDGLPGVAGDRYQQGLGYDSGSPLGPGRPTEVYAEYLPAPEGAGTAKRGNQGVQTFIKTPSGRVVTPLHFTFEGGPPIQDQQLQKTAFLIALASGYRASQLPTLTRHEAFSKFALDRTSLTLTPSHPHPCSWLRMNHRTI</sequence>
<keyword evidence="2" id="KW-1185">Reference proteome</keyword>
<dbReference type="Proteomes" id="UP000324222">
    <property type="component" value="Unassembled WGS sequence"/>
</dbReference>
<dbReference type="EMBL" id="VSRR010019295">
    <property type="protein sequence ID" value="MPC62094.1"/>
    <property type="molecule type" value="Genomic_DNA"/>
</dbReference>
<accession>A0A5B7GZN6</accession>
<protein>
    <submittedName>
        <fullName evidence="1">Uncharacterized protein</fullName>
    </submittedName>
</protein>
<gene>
    <name evidence="1" type="ORF">E2C01_056176</name>
</gene>
<evidence type="ECO:0000313" key="2">
    <source>
        <dbReference type="Proteomes" id="UP000324222"/>
    </source>
</evidence>
<dbReference type="AlphaFoldDB" id="A0A5B7GZN6"/>
<reference evidence="1 2" key="1">
    <citation type="submission" date="2019-05" db="EMBL/GenBank/DDBJ databases">
        <title>Another draft genome of Portunus trituberculatus and its Hox gene families provides insights of decapod evolution.</title>
        <authorList>
            <person name="Jeong J.-H."/>
            <person name="Song I."/>
            <person name="Kim S."/>
            <person name="Choi T."/>
            <person name="Kim D."/>
            <person name="Ryu S."/>
            <person name="Kim W."/>
        </authorList>
    </citation>
    <scope>NUCLEOTIDE SEQUENCE [LARGE SCALE GENOMIC DNA]</scope>
    <source>
        <tissue evidence="1">Muscle</tissue>
    </source>
</reference>
<evidence type="ECO:0000313" key="1">
    <source>
        <dbReference type="EMBL" id="MPC62094.1"/>
    </source>
</evidence>
<name>A0A5B7GZN6_PORTR</name>
<proteinExistence type="predicted"/>
<comment type="caution">
    <text evidence="1">The sequence shown here is derived from an EMBL/GenBank/DDBJ whole genome shotgun (WGS) entry which is preliminary data.</text>
</comment>
<organism evidence="1 2">
    <name type="scientific">Portunus trituberculatus</name>
    <name type="common">Swimming crab</name>
    <name type="synonym">Neptunus trituberculatus</name>
    <dbReference type="NCBI Taxonomy" id="210409"/>
    <lineage>
        <taxon>Eukaryota</taxon>
        <taxon>Metazoa</taxon>
        <taxon>Ecdysozoa</taxon>
        <taxon>Arthropoda</taxon>
        <taxon>Crustacea</taxon>
        <taxon>Multicrustacea</taxon>
        <taxon>Malacostraca</taxon>
        <taxon>Eumalacostraca</taxon>
        <taxon>Eucarida</taxon>
        <taxon>Decapoda</taxon>
        <taxon>Pleocyemata</taxon>
        <taxon>Brachyura</taxon>
        <taxon>Eubrachyura</taxon>
        <taxon>Portunoidea</taxon>
        <taxon>Portunidae</taxon>
        <taxon>Portuninae</taxon>
        <taxon>Portunus</taxon>
    </lineage>
</organism>